<keyword evidence="1" id="KW-0614">Plasmid</keyword>
<dbReference type="KEGG" id="mcb:Mycch_6059"/>
<geneLocation type="plasmid" evidence="1 2">
    <name>pMYCCH.02</name>
</geneLocation>
<dbReference type="PATRIC" id="fig|710421.3.peg.6032"/>
<evidence type="ECO:0000313" key="2">
    <source>
        <dbReference type="Proteomes" id="UP000006057"/>
    </source>
</evidence>
<sequence>MLDYLQKYSGPDIPLWVLQADVCDALTLNNWLWWEDRRRELHFLTAARDRGLFLSQIGAQIGTGKQGVIDRIDRLTALLRYSRPDEKLTRAMRQSEQSARLCRPLEERWWSANHEALKSVVNALVAEADRYRLADDEREWIDQVGADIAGDVSPRAFMAELGLAVAELRTAPAVLALYPQTPEKLAQAQDHGLRQRPYRVHAVLADADVLRTAFAALSPTVGTPTYARSAGDDAVAG</sequence>
<name>I4BTQ2_MYCCN</name>
<dbReference type="Proteomes" id="UP000006057">
    <property type="component" value="Plasmid pMYCCH.02"/>
</dbReference>
<accession>I4BTQ2</accession>
<dbReference type="AlphaFoldDB" id="I4BTQ2"/>
<reference evidence="1 2" key="1">
    <citation type="submission" date="2012-06" db="EMBL/GenBank/DDBJ databases">
        <title>Complete sequence of plasmid 2 of Mycobacterium chubuense NBB4.</title>
        <authorList>
            <consortium name="US DOE Joint Genome Institute"/>
            <person name="Lucas S."/>
            <person name="Han J."/>
            <person name="Lapidus A."/>
            <person name="Cheng J.-F."/>
            <person name="Goodwin L."/>
            <person name="Pitluck S."/>
            <person name="Peters L."/>
            <person name="Mikhailova N."/>
            <person name="Teshima H."/>
            <person name="Detter J.C."/>
            <person name="Han C."/>
            <person name="Tapia R."/>
            <person name="Land M."/>
            <person name="Hauser L."/>
            <person name="Kyrpides N."/>
            <person name="Ivanova N."/>
            <person name="Pagani I."/>
            <person name="Mattes T."/>
            <person name="Holmes A."/>
            <person name="Rutledge P."/>
            <person name="Paulsen I."/>
            <person name="Coleman N."/>
            <person name="Woyke T."/>
        </authorList>
    </citation>
    <scope>NUCLEOTIDE SEQUENCE [LARGE SCALE GENOMIC DNA]</scope>
    <source>
        <strain evidence="1 2">NBB4</strain>
        <plasmid evidence="1 2">pMYCCH.02</plasmid>
    </source>
</reference>
<gene>
    <name evidence="1" type="ordered locus">Mycch_6059</name>
</gene>
<dbReference type="HOGENOM" id="CLU_1110480_0_0_11"/>
<evidence type="ECO:0000313" key="1">
    <source>
        <dbReference type="EMBL" id="AFM20659.1"/>
    </source>
</evidence>
<dbReference type="EMBL" id="CP003055">
    <property type="protein sequence ID" value="AFM20659.1"/>
    <property type="molecule type" value="Genomic_DNA"/>
</dbReference>
<proteinExistence type="predicted"/>
<organism evidence="1 2">
    <name type="scientific">Mycolicibacterium chubuense (strain NBB4)</name>
    <name type="common">Mycobacterium chubuense</name>
    <dbReference type="NCBI Taxonomy" id="710421"/>
    <lineage>
        <taxon>Bacteria</taxon>
        <taxon>Bacillati</taxon>
        <taxon>Actinomycetota</taxon>
        <taxon>Actinomycetes</taxon>
        <taxon>Mycobacteriales</taxon>
        <taxon>Mycobacteriaceae</taxon>
        <taxon>Mycolicibacterium</taxon>
    </lineage>
</organism>
<keyword evidence="2" id="KW-1185">Reference proteome</keyword>
<protein>
    <submittedName>
        <fullName evidence="1">Uncharacterized protein</fullName>
    </submittedName>
</protein>